<gene>
    <name evidence="2" type="ORF">Hgul01_03366</name>
</gene>
<evidence type="ECO:0000313" key="3">
    <source>
        <dbReference type="Proteomes" id="UP001428290"/>
    </source>
</evidence>
<dbReference type="InterPro" id="IPR024534">
    <property type="entry name" value="JetD_C"/>
</dbReference>
<protein>
    <recommendedName>
        <fullName evidence="1">Wadjet protein JetD C-terminal domain-containing protein</fullName>
    </recommendedName>
</protein>
<sequence>MLNLNKTSNVILQQLLDQHEQPERQRVNRVQIKAAKFSRYFDEKQVDERQQTNNYLIELAKNQLIKLHWRKWEEGNWLEAVDLLDAVVLYRLLKRQPLAEQQQALRELLAEYISAQGWMADWLAWLEQQLIQQRSIQPLDLTDPAWNRDLLRAIDGLTQLETPILERLFSVGWLGQSKRFSELESAVLRVLRQFAPQAKQFGDDDRALLQAFNLEKVPEYVLLAGDLDLELHGNRLELGAFRPSLGLPSSILRQAQVLDSTGTEIITIENLTSFHSMLARQPQALLIYTGGFASPSLCQFLGKLAIALPDVAWYHWGDYDVGGLRILAHLRQHVAQIRLWQPDPVIFQRVANATQALTQKERQSLAELQQHRLLHDCQALITAMLEQNIKLEQEQLDLLGH</sequence>
<accession>A0ABP9X504</accession>
<dbReference type="Proteomes" id="UP001428290">
    <property type="component" value="Unassembled WGS sequence"/>
</dbReference>
<comment type="caution">
    <text evidence="2">The sequence shown here is derived from an EMBL/GenBank/DDBJ whole genome shotgun (WGS) entry which is preliminary data.</text>
</comment>
<feature type="domain" description="Wadjet protein JetD C-terminal" evidence="1">
    <location>
        <begin position="251"/>
        <end position="397"/>
    </location>
</feature>
<name>A0ABP9X504_9CHLR</name>
<organism evidence="2 3">
    <name type="scientific">Herpetosiphon gulosus</name>
    <dbReference type="NCBI Taxonomy" id="1973496"/>
    <lineage>
        <taxon>Bacteria</taxon>
        <taxon>Bacillati</taxon>
        <taxon>Chloroflexota</taxon>
        <taxon>Chloroflexia</taxon>
        <taxon>Herpetosiphonales</taxon>
        <taxon>Herpetosiphonaceae</taxon>
        <taxon>Herpetosiphon</taxon>
    </lineage>
</organism>
<dbReference type="Gene3D" id="3.40.1360.10">
    <property type="match status" value="1"/>
</dbReference>
<dbReference type="EMBL" id="BAABRU010000012">
    <property type="protein sequence ID" value="GAA5529555.1"/>
    <property type="molecule type" value="Genomic_DNA"/>
</dbReference>
<dbReference type="RefSeq" id="WP_345723164.1">
    <property type="nucleotide sequence ID" value="NZ_BAABRU010000012.1"/>
</dbReference>
<dbReference type="Pfam" id="PF09983">
    <property type="entry name" value="JetD_C"/>
    <property type="match status" value="1"/>
</dbReference>
<proteinExistence type="predicted"/>
<keyword evidence="3" id="KW-1185">Reference proteome</keyword>
<evidence type="ECO:0000259" key="1">
    <source>
        <dbReference type="Pfam" id="PF09983"/>
    </source>
</evidence>
<reference evidence="2 3" key="1">
    <citation type="submission" date="2024-02" db="EMBL/GenBank/DDBJ databases">
        <title>Herpetosiphon gulosus NBRC 112829.</title>
        <authorList>
            <person name="Ichikawa N."/>
            <person name="Katano-Makiyama Y."/>
            <person name="Hidaka K."/>
        </authorList>
    </citation>
    <scope>NUCLEOTIDE SEQUENCE [LARGE SCALE GENOMIC DNA]</scope>
    <source>
        <strain evidence="2 3">NBRC 112829</strain>
    </source>
</reference>
<evidence type="ECO:0000313" key="2">
    <source>
        <dbReference type="EMBL" id="GAA5529555.1"/>
    </source>
</evidence>